<evidence type="ECO:0000256" key="1">
    <source>
        <dbReference type="ARBA" id="ARBA00005641"/>
    </source>
</evidence>
<keyword evidence="3 4" id="KW-0326">Glycosidase</keyword>
<evidence type="ECO:0000256" key="3">
    <source>
        <dbReference type="ARBA" id="ARBA00023295"/>
    </source>
</evidence>
<organism evidence="7 8">
    <name type="scientific">Daedalea quercina L-15889</name>
    <dbReference type="NCBI Taxonomy" id="1314783"/>
    <lineage>
        <taxon>Eukaryota</taxon>
        <taxon>Fungi</taxon>
        <taxon>Dikarya</taxon>
        <taxon>Basidiomycota</taxon>
        <taxon>Agaricomycotina</taxon>
        <taxon>Agaricomycetes</taxon>
        <taxon>Polyporales</taxon>
        <taxon>Fomitopsis</taxon>
    </lineage>
</organism>
<proteinExistence type="inferred from homology"/>
<dbReference type="Proteomes" id="UP000076727">
    <property type="component" value="Unassembled WGS sequence"/>
</dbReference>
<dbReference type="GO" id="GO:0000272">
    <property type="term" value="P:polysaccharide catabolic process"/>
    <property type="evidence" value="ECO:0007669"/>
    <property type="project" value="InterPro"/>
</dbReference>
<keyword evidence="2 4" id="KW-0378">Hydrolase</keyword>
<feature type="chain" id="PRO_5007863567" evidence="5">
    <location>
        <begin position="25"/>
        <end position="380"/>
    </location>
</feature>
<gene>
    <name evidence="7" type="ORF">DAEQUDRAFT_672993</name>
</gene>
<feature type="domain" description="Glycoside hydrolase family 5" evidence="6">
    <location>
        <begin position="38"/>
        <end position="333"/>
    </location>
</feature>
<dbReference type="SUPFAM" id="SSF51445">
    <property type="entry name" value="(Trans)glycosidases"/>
    <property type="match status" value="1"/>
</dbReference>
<keyword evidence="8" id="KW-1185">Reference proteome</keyword>
<dbReference type="EMBL" id="KV429074">
    <property type="protein sequence ID" value="KZT67622.1"/>
    <property type="molecule type" value="Genomic_DNA"/>
</dbReference>
<dbReference type="Pfam" id="PF00150">
    <property type="entry name" value="Cellulase"/>
    <property type="match status" value="1"/>
</dbReference>
<dbReference type="AlphaFoldDB" id="A0A165P0W9"/>
<dbReference type="OrthoDB" id="428177at2759"/>
<evidence type="ECO:0000256" key="4">
    <source>
        <dbReference type="RuleBase" id="RU361153"/>
    </source>
</evidence>
<evidence type="ECO:0000259" key="6">
    <source>
        <dbReference type="Pfam" id="PF00150"/>
    </source>
</evidence>
<keyword evidence="5" id="KW-0732">Signal</keyword>
<dbReference type="InterPro" id="IPR017853">
    <property type="entry name" value="GH"/>
</dbReference>
<accession>A0A165P0W9</accession>
<dbReference type="STRING" id="1314783.A0A165P0W9"/>
<evidence type="ECO:0000256" key="2">
    <source>
        <dbReference type="ARBA" id="ARBA00022801"/>
    </source>
</evidence>
<dbReference type="GO" id="GO:0004553">
    <property type="term" value="F:hydrolase activity, hydrolyzing O-glycosyl compounds"/>
    <property type="evidence" value="ECO:0007669"/>
    <property type="project" value="InterPro"/>
</dbReference>
<name>A0A165P0W9_9APHY</name>
<evidence type="ECO:0000313" key="7">
    <source>
        <dbReference type="EMBL" id="KZT67622.1"/>
    </source>
</evidence>
<dbReference type="Gene3D" id="3.20.20.80">
    <property type="entry name" value="Glycosidases"/>
    <property type="match status" value="1"/>
</dbReference>
<sequence>MRIGSLILCCVVPVLAFLGAVASAANPFAGSNLYYAAYVNEANTSVRTFRGLQNAGMKVLRVWLDGQSETQKGTNINPFPDLEPVQICNSVSSCYNDTVLDHLDEFMLLARSHDMKLLVDMHSFNALQADDVYGTEYGIADFYTNAIAQEASDARFVHVLNHVQTTLHQPWKELNEYTCGFEAENEAMIGDAQTFIEDHQQWQCDRANTIKTELKANTGVHPRPHWVVLTGGESWVVESVQPGFLNCTALDVISIHAYAVTDYYTSSDIESYVQQALDANTKFIVEEWGVCYYDTSNNDYPSGAALPTDTRNYNIQGWAANITAAGLPRLYWEAIPNADPHWGGDYEVGIVDGPSWNTLKQAARDALSAPAGFNFSEYLL</sequence>
<evidence type="ECO:0000313" key="8">
    <source>
        <dbReference type="Proteomes" id="UP000076727"/>
    </source>
</evidence>
<dbReference type="InterPro" id="IPR001547">
    <property type="entry name" value="Glyco_hydro_5"/>
</dbReference>
<reference evidence="7 8" key="1">
    <citation type="journal article" date="2016" name="Mol. Biol. Evol.">
        <title>Comparative Genomics of Early-Diverging Mushroom-Forming Fungi Provides Insights into the Origins of Lignocellulose Decay Capabilities.</title>
        <authorList>
            <person name="Nagy L.G."/>
            <person name="Riley R."/>
            <person name="Tritt A."/>
            <person name="Adam C."/>
            <person name="Daum C."/>
            <person name="Floudas D."/>
            <person name="Sun H."/>
            <person name="Yadav J.S."/>
            <person name="Pangilinan J."/>
            <person name="Larsson K.H."/>
            <person name="Matsuura K."/>
            <person name="Barry K."/>
            <person name="Labutti K."/>
            <person name="Kuo R."/>
            <person name="Ohm R.A."/>
            <person name="Bhattacharya S.S."/>
            <person name="Shirouzu T."/>
            <person name="Yoshinaga Y."/>
            <person name="Martin F.M."/>
            <person name="Grigoriev I.V."/>
            <person name="Hibbett D.S."/>
        </authorList>
    </citation>
    <scope>NUCLEOTIDE SEQUENCE [LARGE SCALE GENOMIC DNA]</scope>
    <source>
        <strain evidence="7 8">L-15889</strain>
    </source>
</reference>
<comment type="similarity">
    <text evidence="1 4">Belongs to the glycosyl hydrolase 5 (cellulase A) family.</text>
</comment>
<protein>
    <submittedName>
        <fullName evidence="7">Glycoside hydrolase family 5 protein</fullName>
    </submittedName>
</protein>
<evidence type="ECO:0000256" key="5">
    <source>
        <dbReference type="SAM" id="SignalP"/>
    </source>
</evidence>
<feature type="signal peptide" evidence="5">
    <location>
        <begin position="1"/>
        <end position="24"/>
    </location>
</feature>